<dbReference type="eggNOG" id="ENOG5031IVA">
    <property type="taxonomic scope" value="Bacteria"/>
</dbReference>
<dbReference type="Proteomes" id="UP000030003">
    <property type="component" value="Unassembled WGS sequence"/>
</dbReference>
<dbReference type="AlphaFoldDB" id="A0A0A0MB74"/>
<dbReference type="STRING" id="1385515.GCA_000423325_02432"/>
<reference evidence="2 3" key="1">
    <citation type="submission" date="2013-08" db="EMBL/GenBank/DDBJ databases">
        <title>Genomic analysis of Lysobacter defluvii.</title>
        <authorList>
            <person name="Wang Q."/>
            <person name="Wang G."/>
        </authorList>
    </citation>
    <scope>NUCLEOTIDE SEQUENCE [LARGE SCALE GENOMIC DNA]</scope>
    <source>
        <strain evidence="2 3">IMMIB APB-9</strain>
    </source>
</reference>
<evidence type="ECO:0000256" key="1">
    <source>
        <dbReference type="SAM" id="SignalP"/>
    </source>
</evidence>
<sequence>MYSQARLRSGALIVSVSLLALLPVQAEASGARHSDKARHGEIVVLRDVHSRHAYRSMPPGMAVIVDPSPQRELANILGTGELSDDEFAAIGASAGGAPVAGPTTVERMTNHAVGGSLGVLTGNSGPLSGAGLTGSVSVPIGAVNRATSGIADQINGALAQFPMLGQTTQQTTPPGGP</sequence>
<comment type="caution">
    <text evidence="2">The sequence shown here is derived from an EMBL/GenBank/DDBJ whole genome shotgun (WGS) entry which is preliminary data.</text>
</comment>
<evidence type="ECO:0000313" key="2">
    <source>
        <dbReference type="EMBL" id="KGO98611.1"/>
    </source>
</evidence>
<name>A0A0A0MB74_9GAMM</name>
<keyword evidence="1" id="KW-0732">Signal</keyword>
<evidence type="ECO:0000313" key="3">
    <source>
        <dbReference type="Proteomes" id="UP000030003"/>
    </source>
</evidence>
<proteinExistence type="predicted"/>
<feature type="chain" id="PRO_5001966686" evidence="1">
    <location>
        <begin position="27"/>
        <end position="177"/>
    </location>
</feature>
<feature type="signal peptide" evidence="1">
    <location>
        <begin position="1"/>
        <end position="26"/>
    </location>
</feature>
<dbReference type="OrthoDB" id="5975809at2"/>
<accession>A0A0A0MB74</accession>
<dbReference type="RefSeq" id="WP_052106742.1">
    <property type="nucleotide sequence ID" value="NZ_AUHT01000012.1"/>
</dbReference>
<dbReference type="EMBL" id="AVBH01000064">
    <property type="protein sequence ID" value="KGO98611.1"/>
    <property type="molecule type" value="Genomic_DNA"/>
</dbReference>
<keyword evidence="3" id="KW-1185">Reference proteome</keyword>
<organism evidence="2 3">
    <name type="scientific">Lysobacter defluvii IMMIB APB-9 = DSM 18482</name>
    <dbReference type="NCBI Taxonomy" id="1385515"/>
    <lineage>
        <taxon>Bacteria</taxon>
        <taxon>Pseudomonadati</taxon>
        <taxon>Pseudomonadota</taxon>
        <taxon>Gammaproteobacteria</taxon>
        <taxon>Lysobacterales</taxon>
        <taxon>Lysobacteraceae</taxon>
        <taxon>Novilysobacter</taxon>
    </lineage>
</organism>
<protein>
    <submittedName>
        <fullName evidence="2">Uncharacterized protein</fullName>
    </submittedName>
</protein>
<gene>
    <name evidence="2" type="ORF">N791_01080</name>
</gene>